<dbReference type="AlphaFoldDB" id="A0A645GAE9"/>
<dbReference type="EMBL" id="VSSQ01072506">
    <property type="protein sequence ID" value="MPN23878.1"/>
    <property type="molecule type" value="Genomic_DNA"/>
</dbReference>
<sequence length="72" mass="8411">MFNHIGYEPLEKIMELYIQSGKQIFIAFDKQDAPTKRIQEILDKTLVINLSEDGNELYGYSWAKKTNNVTEQ</sequence>
<evidence type="ECO:0008006" key="2">
    <source>
        <dbReference type="Google" id="ProtNLM"/>
    </source>
</evidence>
<organism evidence="1">
    <name type="scientific">bioreactor metagenome</name>
    <dbReference type="NCBI Taxonomy" id="1076179"/>
    <lineage>
        <taxon>unclassified sequences</taxon>
        <taxon>metagenomes</taxon>
        <taxon>ecological metagenomes</taxon>
    </lineage>
</organism>
<name>A0A645GAE9_9ZZZZ</name>
<accession>A0A645GAE9</accession>
<proteinExistence type="predicted"/>
<gene>
    <name evidence="1" type="ORF">SDC9_171271</name>
</gene>
<reference evidence="1" key="1">
    <citation type="submission" date="2019-08" db="EMBL/GenBank/DDBJ databases">
        <authorList>
            <person name="Kucharzyk K."/>
            <person name="Murdoch R.W."/>
            <person name="Higgins S."/>
            <person name="Loffler F."/>
        </authorList>
    </citation>
    <scope>NUCLEOTIDE SEQUENCE</scope>
</reference>
<comment type="caution">
    <text evidence="1">The sequence shown here is derived from an EMBL/GenBank/DDBJ whole genome shotgun (WGS) entry which is preliminary data.</text>
</comment>
<protein>
    <recommendedName>
        <fullName evidence="2">DUF2326 domain-containing protein</fullName>
    </recommendedName>
</protein>
<evidence type="ECO:0000313" key="1">
    <source>
        <dbReference type="EMBL" id="MPN23878.1"/>
    </source>
</evidence>